<keyword evidence="5" id="KW-1185">Reference proteome</keyword>
<reference evidence="4" key="1">
    <citation type="submission" date="2023-06" db="EMBL/GenBank/DDBJ databases">
        <authorList>
            <person name="Delattre M."/>
        </authorList>
    </citation>
    <scope>NUCLEOTIDE SEQUENCE</scope>
    <source>
        <strain evidence="4">AF72</strain>
    </source>
</reference>
<evidence type="ECO:0000256" key="1">
    <source>
        <dbReference type="SAM" id="MobiDB-lite"/>
    </source>
</evidence>
<sequence length="160" mass="16832">MLIEIAHLIWHPLLAVGFALVVGVGCGKKGGKTQATPAENVTFAVGAPGPAPETGQEVQEEAVNSASSAPIDSGTAPVDPTPRSFGKDDKQKAIDQGLFVKKTAYPTLEDIDSDWSDKEQNHGTPSNQYGVSQTCPTASTGPAESSTIPDCPRPRREDEF</sequence>
<feature type="region of interest" description="Disordered" evidence="1">
    <location>
        <begin position="111"/>
        <end position="160"/>
    </location>
</feature>
<feature type="region of interest" description="Disordered" evidence="1">
    <location>
        <begin position="48"/>
        <end position="92"/>
    </location>
</feature>
<accession>A0AA36G413</accession>
<feature type="transmembrane region" description="Helical" evidence="2">
    <location>
        <begin position="6"/>
        <end position="26"/>
    </location>
</feature>
<keyword evidence="2" id="KW-1133">Transmembrane helix</keyword>
<gene>
    <name evidence="4" type="ORF">MSPICULIGERA_LOCUS16393</name>
</gene>
<feature type="compositionally biased region" description="Polar residues" evidence="1">
    <location>
        <begin position="122"/>
        <end position="148"/>
    </location>
</feature>
<feature type="chain" id="PRO_5041392810" evidence="3">
    <location>
        <begin position="16"/>
        <end position="160"/>
    </location>
</feature>
<evidence type="ECO:0000313" key="5">
    <source>
        <dbReference type="Proteomes" id="UP001177023"/>
    </source>
</evidence>
<comment type="caution">
    <text evidence="4">The sequence shown here is derived from an EMBL/GenBank/DDBJ whole genome shotgun (WGS) entry which is preliminary data.</text>
</comment>
<protein>
    <submittedName>
        <fullName evidence="4">Uncharacterized protein</fullName>
    </submittedName>
</protein>
<feature type="signal peptide" evidence="3">
    <location>
        <begin position="1"/>
        <end position="15"/>
    </location>
</feature>
<evidence type="ECO:0000313" key="4">
    <source>
        <dbReference type="EMBL" id="CAJ0578132.1"/>
    </source>
</evidence>
<organism evidence="4 5">
    <name type="scientific">Mesorhabditis spiculigera</name>
    <dbReference type="NCBI Taxonomy" id="96644"/>
    <lineage>
        <taxon>Eukaryota</taxon>
        <taxon>Metazoa</taxon>
        <taxon>Ecdysozoa</taxon>
        <taxon>Nematoda</taxon>
        <taxon>Chromadorea</taxon>
        <taxon>Rhabditida</taxon>
        <taxon>Rhabditina</taxon>
        <taxon>Rhabditomorpha</taxon>
        <taxon>Rhabditoidea</taxon>
        <taxon>Rhabditidae</taxon>
        <taxon>Mesorhabditinae</taxon>
        <taxon>Mesorhabditis</taxon>
    </lineage>
</organism>
<dbReference type="AlphaFoldDB" id="A0AA36G413"/>
<keyword evidence="2" id="KW-0472">Membrane</keyword>
<dbReference type="EMBL" id="CATQJA010002653">
    <property type="protein sequence ID" value="CAJ0578132.1"/>
    <property type="molecule type" value="Genomic_DNA"/>
</dbReference>
<keyword evidence="3" id="KW-0732">Signal</keyword>
<evidence type="ECO:0000256" key="3">
    <source>
        <dbReference type="SAM" id="SignalP"/>
    </source>
</evidence>
<proteinExistence type="predicted"/>
<keyword evidence="2" id="KW-0812">Transmembrane</keyword>
<feature type="non-terminal residue" evidence="4">
    <location>
        <position position="1"/>
    </location>
</feature>
<evidence type="ECO:0000256" key="2">
    <source>
        <dbReference type="SAM" id="Phobius"/>
    </source>
</evidence>
<dbReference type="Proteomes" id="UP001177023">
    <property type="component" value="Unassembled WGS sequence"/>
</dbReference>
<name>A0AA36G413_9BILA</name>